<evidence type="ECO:0000256" key="1">
    <source>
        <dbReference type="SAM" id="SignalP"/>
    </source>
</evidence>
<dbReference type="Proteomes" id="UP001165740">
    <property type="component" value="Chromosome 14"/>
</dbReference>
<dbReference type="GeneID" id="106073608"/>
<dbReference type="OrthoDB" id="10469356at2759"/>
<sequence length="329" mass="38088">MNYYMVIDFLVIFWLRIFCVSEVNIACRHVEEMSPVVIDILWVTFDSNDSLVVYENTSLIMICIIPFFCKLTNSKWVLQNKENSEPPYKIEVHQGTALAQRNLVPKIGEWEVIDVVTLKQEVCRYQVYVKPVENQCLSLSKDEINIFCTTKRVYPKAKCTFYISYNGQRAFEFENVIYSHKNETGYSVSNCNAIKPIQLTEIGTYRVEAIIYPNISNDKSDVVYGTNISTEIIFKSPYITLVNCPTHVKKYILIDCECVLNELGSTNVLYSWINASTNESISYSNHLRFAVDNYNTEFICKANSFKIDNVLYENYNIFLLSGNSFESMF</sequence>
<organism evidence="2 3">
    <name type="scientific">Biomphalaria glabrata</name>
    <name type="common">Bloodfluke planorb</name>
    <name type="synonym">Freshwater snail</name>
    <dbReference type="NCBI Taxonomy" id="6526"/>
    <lineage>
        <taxon>Eukaryota</taxon>
        <taxon>Metazoa</taxon>
        <taxon>Spiralia</taxon>
        <taxon>Lophotrochozoa</taxon>
        <taxon>Mollusca</taxon>
        <taxon>Gastropoda</taxon>
        <taxon>Heterobranchia</taxon>
        <taxon>Euthyneura</taxon>
        <taxon>Panpulmonata</taxon>
        <taxon>Hygrophila</taxon>
        <taxon>Lymnaeoidea</taxon>
        <taxon>Planorbidae</taxon>
        <taxon>Biomphalaria</taxon>
    </lineage>
</organism>
<gene>
    <name evidence="3" type="primary">LOC106073608</name>
</gene>
<keyword evidence="2" id="KW-1185">Reference proteome</keyword>
<protein>
    <submittedName>
        <fullName evidence="3">Uncharacterized protein LOC106073608 isoform X1</fullName>
    </submittedName>
</protein>
<dbReference type="AlphaFoldDB" id="A0A9W2YW49"/>
<reference evidence="3" key="1">
    <citation type="submission" date="2025-08" db="UniProtKB">
        <authorList>
            <consortium name="RefSeq"/>
        </authorList>
    </citation>
    <scope>IDENTIFICATION</scope>
</reference>
<accession>A0A9W2YW49</accession>
<evidence type="ECO:0000313" key="2">
    <source>
        <dbReference type="Proteomes" id="UP001165740"/>
    </source>
</evidence>
<name>A0A9W2YW49_BIOGL</name>
<dbReference type="RefSeq" id="XP_055866988.1">
    <property type="nucleotide sequence ID" value="XM_056011013.1"/>
</dbReference>
<feature type="signal peptide" evidence="1">
    <location>
        <begin position="1"/>
        <end position="21"/>
    </location>
</feature>
<proteinExistence type="predicted"/>
<keyword evidence="1" id="KW-0732">Signal</keyword>
<feature type="chain" id="PRO_5040799869" evidence="1">
    <location>
        <begin position="22"/>
        <end position="329"/>
    </location>
</feature>
<evidence type="ECO:0000313" key="3">
    <source>
        <dbReference type="RefSeq" id="XP_055866988.1"/>
    </source>
</evidence>